<keyword evidence="7 8" id="KW-0472">Membrane</keyword>
<comment type="subcellular location">
    <subcellularLocation>
        <location evidence="1">Cell inner membrane</location>
        <topology evidence="1">Multi-pass membrane protein</topology>
    </subcellularLocation>
</comment>
<dbReference type="AlphaFoldDB" id="A0A1F7GJM6"/>
<comment type="caution">
    <text evidence="10">The sequence shown here is derived from an EMBL/GenBank/DDBJ whole genome shotgun (WGS) entry which is preliminary data.</text>
</comment>
<evidence type="ECO:0000256" key="2">
    <source>
        <dbReference type="ARBA" id="ARBA00005745"/>
    </source>
</evidence>
<evidence type="ECO:0000256" key="1">
    <source>
        <dbReference type="ARBA" id="ARBA00004429"/>
    </source>
</evidence>
<dbReference type="InterPro" id="IPR003004">
    <property type="entry name" value="GspF/PilC"/>
</dbReference>
<evidence type="ECO:0000313" key="11">
    <source>
        <dbReference type="Proteomes" id="UP000177026"/>
    </source>
</evidence>
<keyword evidence="4" id="KW-0997">Cell inner membrane</keyword>
<keyword evidence="6 8" id="KW-1133">Transmembrane helix</keyword>
<evidence type="ECO:0000259" key="9">
    <source>
        <dbReference type="Pfam" id="PF00482"/>
    </source>
</evidence>
<name>A0A1F7GJM6_9BACT</name>
<dbReference type="InterPro" id="IPR042094">
    <property type="entry name" value="T2SS_GspF_sf"/>
</dbReference>
<evidence type="ECO:0000313" key="10">
    <source>
        <dbReference type="EMBL" id="OGK19111.1"/>
    </source>
</evidence>
<dbReference type="PANTHER" id="PTHR30012">
    <property type="entry name" value="GENERAL SECRETION PATHWAY PROTEIN"/>
    <property type="match status" value="1"/>
</dbReference>
<evidence type="ECO:0000256" key="4">
    <source>
        <dbReference type="ARBA" id="ARBA00022519"/>
    </source>
</evidence>
<dbReference type="GO" id="GO:0015628">
    <property type="term" value="P:protein secretion by the type II secretion system"/>
    <property type="evidence" value="ECO:0007669"/>
    <property type="project" value="TreeGrafter"/>
</dbReference>
<reference evidence="10 11" key="1">
    <citation type="journal article" date="2016" name="Nat. Commun.">
        <title>Thousands of microbial genomes shed light on interconnected biogeochemical processes in an aquifer system.</title>
        <authorList>
            <person name="Anantharaman K."/>
            <person name="Brown C.T."/>
            <person name="Hug L.A."/>
            <person name="Sharon I."/>
            <person name="Castelle C.J."/>
            <person name="Probst A.J."/>
            <person name="Thomas B.C."/>
            <person name="Singh A."/>
            <person name="Wilkins M.J."/>
            <person name="Karaoz U."/>
            <person name="Brodie E.L."/>
            <person name="Williams K.H."/>
            <person name="Hubbard S.S."/>
            <person name="Banfield J.F."/>
        </authorList>
    </citation>
    <scope>NUCLEOTIDE SEQUENCE [LARGE SCALE GENOMIC DNA]</scope>
</reference>
<feature type="transmembrane region" description="Helical" evidence="8">
    <location>
        <begin position="371"/>
        <end position="391"/>
    </location>
</feature>
<protein>
    <recommendedName>
        <fullName evidence="9">Type II secretion system protein GspF domain-containing protein</fullName>
    </recommendedName>
</protein>
<comment type="similarity">
    <text evidence="2">Belongs to the GSP F family.</text>
</comment>
<accession>A0A1F7GJM6</accession>
<feature type="transmembrane region" description="Helical" evidence="8">
    <location>
        <begin position="206"/>
        <end position="232"/>
    </location>
</feature>
<dbReference type="Proteomes" id="UP000177026">
    <property type="component" value="Unassembled WGS sequence"/>
</dbReference>
<evidence type="ECO:0000256" key="8">
    <source>
        <dbReference type="SAM" id="Phobius"/>
    </source>
</evidence>
<organism evidence="10 11">
    <name type="scientific">Candidatus Roizmanbacteria bacterium RIFCSPHIGHO2_01_FULL_39_8</name>
    <dbReference type="NCBI Taxonomy" id="1802033"/>
    <lineage>
        <taxon>Bacteria</taxon>
        <taxon>Candidatus Roizmaniibacteriota</taxon>
    </lineage>
</organism>
<dbReference type="GO" id="GO:0005886">
    <property type="term" value="C:plasma membrane"/>
    <property type="evidence" value="ECO:0007669"/>
    <property type="project" value="UniProtKB-SubCell"/>
</dbReference>
<dbReference type="Pfam" id="PF00482">
    <property type="entry name" value="T2SSF"/>
    <property type="match status" value="2"/>
</dbReference>
<keyword evidence="5 8" id="KW-0812">Transmembrane</keyword>
<proteinExistence type="inferred from homology"/>
<sequence length="398" mass="44341">MQFSYKALKNNKVTRGTLNAESQEAVLRFLKTSDYFPIEIRRSDGTNSYLDFLNKANFSDIVNLTRQLAIMLNAGMTLIDAVDLLKGQANKPPIQDLLINIDKEIKAGNNFSYALQKYPQYFSNFYVALVKSGEASGKLSDILLRLADNLEKQRVFRGKIKGAMIYPLVVLIAIVVVMFIMITFVIPKLLDLYKDIQVELPIYTQILIVVSDFFGKFWVLIIGATAATIMLLKRYLKSSAGKRLFDALSLKLPLFSNVIKMSVLVDTTRTLAILLSSGVSLLEGLTIITDITSNSIYREIFIGVRRQVEKGVSLGSAMKEATIFPPILVQMTMVGEETGHLDDTLMRIANYFEIESEMAVKALTTLIEPAILVFLGIAVAFLVFSIIAPIYSLTSAIK</sequence>
<dbReference type="Gene3D" id="1.20.81.30">
    <property type="entry name" value="Type II secretion system (T2SS), domain F"/>
    <property type="match status" value="2"/>
</dbReference>
<dbReference type="PRINTS" id="PR00812">
    <property type="entry name" value="BCTERIALGSPF"/>
</dbReference>
<evidence type="ECO:0000256" key="6">
    <source>
        <dbReference type="ARBA" id="ARBA00022989"/>
    </source>
</evidence>
<dbReference type="FunFam" id="1.20.81.30:FF:000001">
    <property type="entry name" value="Type II secretion system protein F"/>
    <property type="match status" value="2"/>
</dbReference>
<dbReference type="PANTHER" id="PTHR30012:SF0">
    <property type="entry name" value="TYPE II SECRETION SYSTEM PROTEIN F-RELATED"/>
    <property type="match status" value="1"/>
</dbReference>
<feature type="domain" description="Type II secretion system protein GspF" evidence="9">
    <location>
        <begin position="268"/>
        <end position="389"/>
    </location>
</feature>
<feature type="domain" description="Type II secretion system protein GspF" evidence="9">
    <location>
        <begin position="65"/>
        <end position="187"/>
    </location>
</feature>
<gene>
    <name evidence="10" type="ORF">A2866_03350</name>
</gene>
<keyword evidence="3" id="KW-1003">Cell membrane</keyword>
<dbReference type="InterPro" id="IPR018076">
    <property type="entry name" value="T2SS_GspF_dom"/>
</dbReference>
<feature type="transmembrane region" description="Helical" evidence="8">
    <location>
        <begin position="163"/>
        <end position="186"/>
    </location>
</feature>
<dbReference type="EMBL" id="MFZI01000056">
    <property type="protein sequence ID" value="OGK19111.1"/>
    <property type="molecule type" value="Genomic_DNA"/>
</dbReference>
<evidence type="ECO:0000256" key="7">
    <source>
        <dbReference type="ARBA" id="ARBA00023136"/>
    </source>
</evidence>
<evidence type="ECO:0000256" key="3">
    <source>
        <dbReference type="ARBA" id="ARBA00022475"/>
    </source>
</evidence>
<evidence type="ECO:0000256" key="5">
    <source>
        <dbReference type="ARBA" id="ARBA00022692"/>
    </source>
</evidence>